<evidence type="ECO:0000313" key="13">
    <source>
        <dbReference type="EMBL" id="TRY79504.1"/>
    </source>
</evidence>
<keyword evidence="9" id="KW-0472">Membrane</keyword>
<keyword evidence="10 12" id="KW-0739">Sodium transport</keyword>
<accession>A0A553PP94</accession>
<dbReference type="GO" id="GO:0005272">
    <property type="term" value="F:sodium channel activity"/>
    <property type="evidence" value="ECO:0007669"/>
    <property type="project" value="UniProtKB-KW"/>
</dbReference>
<evidence type="ECO:0000256" key="6">
    <source>
        <dbReference type="ARBA" id="ARBA00022989"/>
    </source>
</evidence>
<evidence type="ECO:0000313" key="14">
    <source>
        <dbReference type="Proteomes" id="UP000318571"/>
    </source>
</evidence>
<keyword evidence="6" id="KW-1133">Transmembrane helix</keyword>
<keyword evidence="5 12" id="KW-0812">Transmembrane</keyword>
<evidence type="ECO:0000256" key="10">
    <source>
        <dbReference type="ARBA" id="ARBA00023201"/>
    </source>
</evidence>
<dbReference type="EMBL" id="VCGU01000002">
    <property type="protein sequence ID" value="TRY79504.1"/>
    <property type="molecule type" value="Genomic_DNA"/>
</dbReference>
<evidence type="ECO:0000256" key="12">
    <source>
        <dbReference type="RuleBase" id="RU000679"/>
    </source>
</evidence>
<protein>
    <submittedName>
        <fullName evidence="13">Uncharacterized protein</fullName>
    </submittedName>
</protein>
<comment type="subcellular location">
    <subcellularLocation>
        <location evidence="1">Membrane</location>
        <topology evidence="1">Multi-pass membrane protein</topology>
    </subcellularLocation>
</comment>
<evidence type="ECO:0000256" key="7">
    <source>
        <dbReference type="ARBA" id="ARBA00023053"/>
    </source>
</evidence>
<gene>
    <name evidence="13" type="ORF">TCAL_17087</name>
</gene>
<proteinExistence type="inferred from homology"/>
<evidence type="ECO:0000256" key="1">
    <source>
        <dbReference type="ARBA" id="ARBA00004141"/>
    </source>
</evidence>
<dbReference type="Pfam" id="PF00858">
    <property type="entry name" value="ASC"/>
    <property type="match status" value="1"/>
</dbReference>
<name>A0A553PP94_TIGCA</name>
<evidence type="ECO:0000256" key="11">
    <source>
        <dbReference type="ARBA" id="ARBA00023303"/>
    </source>
</evidence>
<dbReference type="GO" id="GO:0016020">
    <property type="term" value="C:membrane"/>
    <property type="evidence" value="ECO:0007669"/>
    <property type="project" value="UniProtKB-SubCell"/>
</dbReference>
<comment type="caution">
    <text evidence="13">The sequence shown here is derived from an EMBL/GenBank/DDBJ whole genome shotgun (WGS) entry which is preliminary data.</text>
</comment>
<organism evidence="13 14">
    <name type="scientific">Tigriopus californicus</name>
    <name type="common">Marine copepod</name>
    <dbReference type="NCBI Taxonomy" id="6832"/>
    <lineage>
        <taxon>Eukaryota</taxon>
        <taxon>Metazoa</taxon>
        <taxon>Ecdysozoa</taxon>
        <taxon>Arthropoda</taxon>
        <taxon>Crustacea</taxon>
        <taxon>Multicrustacea</taxon>
        <taxon>Hexanauplia</taxon>
        <taxon>Copepoda</taxon>
        <taxon>Harpacticoida</taxon>
        <taxon>Harpacticidae</taxon>
        <taxon>Tigriopus</taxon>
    </lineage>
</organism>
<dbReference type="AlphaFoldDB" id="A0A553PP94"/>
<keyword evidence="4 12" id="KW-0894">Sodium channel</keyword>
<keyword evidence="11 12" id="KW-0407">Ion channel</keyword>
<keyword evidence="3 12" id="KW-0813">Transport</keyword>
<keyword evidence="14" id="KW-1185">Reference proteome</keyword>
<keyword evidence="7" id="KW-0915">Sodium</keyword>
<evidence type="ECO:0000256" key="8">
    <source>
        <dbReference type="ARBA" id="ARBA00023065"/>
    </source>
</evidence>
<keyword evidence="8 12" id="KW-0406">Ion transport</keyword>
<reference evidence="13 14" key="1">
    <citation type="journal article" date="2018" name="Nat. Ecol. Evol.">
        <title>Genomic signatures of mitonuclear coevolution across populations of Tigriopus californicus.</title>
        <authorList>
            <person name="Barreto F.S."/>
            <person name="Watson E.T."/>
            <person name="Lima T.G."/>
            <person name="Willett C.S."/>
            <person name="Edmands S."/>
            <person name="Li W."/>
            <person name="Burton R.S."/>
        </authorList>
    </citation>
    <scope>NUCLEOTIDE SEQUENCE [LARGE SCALE GENOMIC DNA]</scope>
    <source>
        <strain evidence="13 14">San Diego</strain>
    </source>
</reference>
<sequence>MVTRMQEGISLGALVAQNCRVGIYTKSPRANPQFKGLTLVLDAHTDVVSAGTVKRSFLIQPGHVTYAAISATGIIASDAIQSVSPVTRNCYFPNEFELQVHSNYSRANCLLECSMDYAPKQAGREVYPVVRDSN</sequence>
<evidence type="ECO:0000256" key="9">
    <source>
        <dbReference type="ARBA" id="ARBA00023136"/>
    </source>
</evidence>
<comment type="similarity">
    <text evidence="2 12">Belongs to the amiloride-sensitive sodium channel (TC 1.A.6) family.</text>
</comment>
<dbReference type="Proteomes" id="UP000318571">
    <property type="component" value="Chromosome 6"/>
</dbReference>
<evidence type="ECO:0000256" key="3">
    <source>
        <dbReference type="ARBA" id="ARBA00022448"/>
    </source>
</evidence>
<dbReference type="InterPro" id="IPR001873">
    <property type="entry name" value="ENaC"/>
</dbReference>
<evidence type="ECO:0000256" key="2">
    <source>
        <dbReference type="ARBA" id="ARBA00007193"/>
    </source>
</evidence>
<evidence type="ECO:0000256" key="5">
    <source>
        <dbReference type="ARBA" id="ARBA00022692"/>
    </source>
</evidence>
<evidence type="ECO:0000256" key="4">
    <source>
        <dbReference type="ARBA" id="ARBA00022461"/>
    </source>
</evidence>